<evidence type="ECO:0000313" key="1">
    <source>
        <dbReference type="EMBL" id="KAK6639941.1"/>
    </source>
</evidence>
<proteinExistence type="predicted"/>
<gene>
    <name evidence="1" type="ORF">RUM43_008218</name>
</gene>
<name>A0AAN8PEE9_POLSC</name>
<dbReference type="EMBL" id="JAWJWE010000003">
    <property type="protein sequence ID" value="KAK6639941.1"/>
    <property type="molecule type" value="Genomic_DNA"/>
</dbReference>
<reference evidence="1 2" key="1">
    <citation type="submission" date="2023-10" db="EMBL/GenBank/DDBJ databases">
        <title>Genomes of two closely related lineages of the louse Polyplax serrata with different host specificities.</title>
        <authorList>
            <person name="Martinu J."/>
            <person name="Tarabai H."/>
            <person name="Stefka J."/>
            <person name="Hypsa V."/>
        </authorList>
    </citation>
    <scope>NUCLEOTIDE SEQUENCE [LARGE SCALE GENOMIC DNA]</scope>
    <source>
        <strain evidence="1">HR10_N</strain>
    </source>
</reference>
<sequence>MELAYPDNLEEKEMVEDPEHLLNTWLDELDSLTGLLQSEKEALENGYQEKRSKVLLTRKEELNTGRAQMSAGYPSVALLIVEHIPIKPL</sequence>
<organism evidence="1 2">
    <name type="scientific">Polyplax serrata</name>
    <name type="common">Common mouse louse</name>
    <dbReference type="NCBI Taxonomy" id="468196"/>
    <lineage>
        <taxon>Eukaryota</taxon>
        <taxon>Metazoa</taxon>
        <taxon>Ecdysozoa</taxon>
        <taxon>Arthropoda</taxon>
        <taxon>Hexapoda</taxon>
        <taxon>Insecta</taxon>
        <taxon>Pterygota</taxon>
        <taxon>Neoptera</taxon>
        <taxon>Paraneoptera</taxon>
        <taxon>Psocodea</taxon>
        <taxon>Troctomorpha</taxon>
        <taxon>Phthiraptera</taxon>
        <taxon>Anoplura</taxon>
        <taxon>Polyplacidae</taxon>
        <taxon>Polyplax</taxon>
    </lineage>
</organism>
<comment type="caution">
    <text evidence="1">The sequence shown here is derived from an EMBL/GenBank/DDBJ whole genome shotgun (WGS) entry which is preliminary data.</text>
</comment>
<evidence type="ECO:0000313" key="2">
    <source>
        <dbReference type="Proteomes" id="UP001372834"/>
    </source>
</evidence>
<protein>
    <submittedName>
        <fullName evidence="1">Uncharacterized protein</fullName>
    </submittedName>
</protein>
<dbReference type="Proteomes" id="UP001372834">
    <property type="component" value="Unassembled WGS sequence"/>
</dbReference>
<accession>A0AAN8PEE9</accession>
<dbReference type="AlphaFoldDB" id="A0AAN8PEE9"/>